<feature type="domain" description="TPM" evidence="4">
    <location>
        <begin position="43"/>
        <end position="155"/>
    </location>
</feature>
<sequence length="554" mass="58468">MTRLLPRALAALTTALLSLTLIALPATAEPPSALDAHVVDNSSEQVLSGQEGEVESAIDELRSDTDLDLWVVYVDSFDGTQHAEWARQAAEATGLGNLDLLWAVAVEDRQTGFWGSEASGLSQSDLDSADSQAQDALAGDDWVGGGVTFANEVHAAATGSGGALMPVLVIGALIVVVVLVLVWVRSRRKQAAHTTGGQSQRQAAPQQPAPPQDPLAAKLAGMPLEDLRTRAGSALVTLDDSVRSSEQELAFAEAQFGLQATQEFRRALETASNRLSDAFELQAKLEDSTPETEAEQREMLTQIVLSCAKADALLDEQAESFAHLRNLRERAPQALDEIEQRAAEIEATIPPAELALTQLHATYPASALESVARAPEQARSLLAAAREAVTAGRAELTDGDRAGAVAYARTAEGALQQGVTLIESVHQGGAELADARQKLDPAIASIRSDLIDADKLAADDSGVQALIPRAQTAIAQATGAKESGDPIAALAEITGAEDALDDALAPHREQVEADQRAQRKLGTGIQRTRAFIRSTNDFIATNRGAVGPEARTRL</sequence>
<dbReference type="AlphaFoldDB" id="A0A9D2EC05"/>
<feature type="signal peptide" evidence="3">
    <location>
        <begin position="1"/>
        <end position="28"/>
    </location>
</feature>
<keyword evidence="2" id="KW-0472">Membrane</keyword>
<name>A0A9D2EC05_9MICO</name>
<feature type="transmembrane region" description="Helical" evidence="2">
    <location>
        <begin position="163"/>
        <end position="184"/>
    </location>
</feature>
<gene>
    <name evidence="5" type="ORF">H9815_01975</name>
</gene>
<evidence type="ECO:0000256" key="2">
    <source>
        <dbReference type="SAM" id="Phobius"/>
    </source>
</evidence>
<dbReference type="Pfam" id="PF04536">
    <property type="entry name" value="TPM_phosphatase"/>
    <property type="match status" value="1"/>
</dbReference>
<keyword evidence="2" id="KW-1133">Transmembrane helix</keyword>
<comment type="caution">
    <text evidence="5">The sequence shown here is derived from an EMBL/GenBank/DDBJ whole genome shotgun (WGS) entry which is preliminary data.</text>
</comment>
<keyword evidence="2" id="KW-0812">Transmembrane</keyword>
<dbReference type="Gene3D" id="3.10.310.50">
    <property type="match status" value="1"/>
</dbReference>
<evidence type="ECO:0000313" key="6">
    <source>
        <dbReference type="Proteomes" id="UP000824037"/>
    </source>
</evidence>
<dbReference type="InterPro" id="IPR007621">
    <property type="entry name" value="TPM_dom"/>
</dbReference>
<protein>
    <submittedName>
        <fullName evidence="5">TPM domain-containing protein</fullName>
    </submittedName>
</protein>
<dbReference type="Proteomes" id="UP000824037">
    <property type="component" value="Unassembled WGS sequence"/>
</dbReference>
<reference evidence="5" key="1">
    <citation type="journal article" date="2021" name="PeerJ">
        <title>Extensive microbial diversity within the chicken gut microbiome revealed by metagenomics and culture.</title>
        <authorList>
            <person name="Gilroy R."/>
            <person name="Ravi A."/>
            <person name="Getino M."/>
            <person name="Pursley I."/>
            <person name="Horton D.L."/>
            <person name="Alikhan N.F."/>
            <person name="Baker D."/>
            <person name="Gharbi K."/>
            <person name="Hall N."/>
            <person name="Watson M."/>
            <person name="Adriaenssens E.M."/>
            <person name="Foster-Nyarko E."/>
            <person name="Jarju S."/>
            <person name="Secka A."/>
            <person name="Antonio M."/>
            <person name="Oren A."/>
            <person name="Chaudhuri R.R."/>
            <person name="La Ragione R."/>
            <person name="Hildebrand F."/>
            <person name="Pallen M.J."/>
        </authorList>
    </citation>
    <scope>NUCLEOTIDE SEQUENCE</scope>
    <source>
        <strain evidence="5">ChiGjej4B4-7305</strain>
    </source>
</reference>
<feature type="non-terminal residue" evidence="5">
    <location>
        <position position="554"/>
    </location>
</feature>
<proteinExistence type="predicted"/>
<organism evidence="5 6">
    <name type="scientific">Candidatus Ruania gallistercoris</name>
    <dbReference type="NCBI Taxonomy" id="2838746"/>
    <lineage>
        <taxon>Bacteria</taxon>
        <taxon>Bacillati</taxon>
        <taxon>Actinomycetota</taxon>
        <taxon>Actinomycetes</taxon>
        <taxon>Micrococcales</taxon>
        <taxon>Ruaniaceae</taxon>
        <taxon>Ruania</taxon>
    </lineage>
</organism>
<evidence type="ECO:0000256" key="1">
    <source>
        <dbReference type="SAM" id="MobiDB-lite"/>
    </source>
</evidence>
<keyword evidence="3" id="KW-0732">Signal</keyword>
<reference evidence="5" key="2">
    <citation type="submission" date="2021-04" db="EMBL/GenBank/DDBJ databases">
        <authorList>
            <person name="Gilroy R."/>
        </authorList>
    </citation>
    <scope>NUCLEOTIDE SEQUENCE</scope>
    <source>
        <strain evidence="5">ChiGjej4B4-7305</strain>
    </source>
</reference>
<evidence type="ECO:0000313" key="5">
    <source>
        <dbReference type="EMBL" id="HIZ34517.1"/>
    </source>
</evidence>
<dbReference type="EMBL" id="DXBY01000040">
    <property type="protein sequence ID" value="HIZ34517.1"/>
    <property type="molecule type" value="Genomic_DNA"/>
</dbReference>
<feature type="region of interest" description="Disordered" evidence="1">
    <location>
        <begin position="192"/>
        <end position="216"/>
    </location>
</feature>
<accession>A0A9D2EC05</accession>
<evidence type="ECO:0000259" key="4">
    <source>
        <dbReference type="Pfam" id="PF04536"/>
    </source>
</evidence>
<feature type="chain" id="PRO_5039434508" evidence="3">
    <location>
        <begin position="29"/>
        <end position="554"/>
    </location>
</feature>
<evidence type="ECO:0000256" key="3">
    <source>
        <dbReference type="SAM" id="SignalP"/>
    </source>
</evidence>